<dbReference type="EMBL" id="JAAWWL010000002">
    <property type="protein sequence ID" value="NKI32474.1"/>
    <property type="molecule type" value="Genomic_DNA"/>
</dbReference>
<evidence type="ECO:0000313" key="2">
    <source>
        <dbReference type="Proteomes" id="UP000718451"/>
    </source>
</evidence>
<comment type="caution">
    <text evidence="1">The sequence shown here is derived from an EMBL/GenBank/DDBJ whole genome shotgun (WGS) entry which is preliminary data.</text>
</comment>
<name>A0ABX1GS92_9FLAO</name>
<organism evidence="1 2">
    <name type="scientific">Croceivirga thetidis</name>
    <dbReference type="NCBI Taxonomy" id="2721623"/>
    <lineage>
        <taxon>Bacteria</taxon>
        <taxon>Pseudomonadati</taxon>
        <taxon>Bacteroidota</taxon>
        <taxon>Flavobacteriia</taxon>
        <taxon>Flavobacteriales</taxon>
        <taxon>Flavobacteriaceae</taxon>
        <taxon>Croceivirga</taxon>
    </lineage>
</organism>
<dbReference type="RefSeq" id="WP_168552673.1">
    <property type="nucleotide sequence ID" value="NZ_JAAWWL010000002.1"/>
</dbReference>
<sequence length="415" mass="46905">MRGIKNIFKISIAWTLVIAQSCIEEIQPPSIEQTESLLVVDARISDRPINQEIILSRSFQLEEEPVFETGAEVFLEGSSGIRFNFLETQPGTYVSESALVINPSEGYSLNITLSDGSSFGSEQEFLPRKVEIGDIEFKREFNGFDEEGVGIYVKNSSTNGDPNFFRYEYEETYKIIAPNWDPFEFDVVRYEPCFPDPFVVEIKPRVEETKTCYASYSSRDIILASTEDQVENEIVKSIRFLSRDNYIISHRYSILVNQYSQSVDAFSFYESLDDFSSSDLVFSQVQPGLIDGNISAKNNSSVDVIGFFELSSFSSKRVYFNYEDLFPGEELPPYAVNCETVGNPRLWPEAYHCFAEGICDGNCNSPLIDQILAGTLVFAAEKEDDFLSPFFTLPSPCGDCTKLGSNVVPEFWSEE</sequence>
<protein>
    <submittedName>
        <fullName evidence="1">DUF4249 domain-containing protein</fullName>
    </submittedName>
</protein>
<dbReference type="PROSITE" id="PS51257">
    <property type="entry name" value="PROKAR_LIPOPROTEIN"/>
    <property type="match status" value="1"/>
</dbReference>
<dbReference type="Proteomes" id="UP000718451">
    <property type="component" value="Unassembled WGS sequence"/>
</dbReference>
<dbReference type="Pfam" id="PF14054">
    <property type="entry name" value="DUF4249"/>
    <property type="match status" value="1"/>
</dbReference>
<accession>A0ABX1GS92</accession>
<dbReference type="InterPro" id="IPR025345">
    <property type="entry name" value="DUF4249"/>
</dbReference>
<gene>
    <name evidence="1" type="ORF">HCU67_11000</name>
</gene>
<reference evidence="1 2" key="1">
    <citation type="submission" date="2020-04" db="EMBL/GenBank/DDBJ databases">
        <authorList>
            <person name="Yoon J."/>
        </authorList>
    </citation>
    <scope>NUCLEOTIDE SEQUENCE [LARGE SCALE GENOMIC DNA]</scope>
    <source>
        <strain evidence="1 2">DJ-13</strain>
    </source>
</reference>
<keyword evidence="2" id="KW-1185">Reference proteome</keyword>
<evidence type="ECO:0000313" key="1">
    <source>
        <dbReference type="EMBL" id="NKI32474.1"/>
    </source>
</evidence>
<proteinExistence type="predicted"/>